<evidence type="ECO:0000313" key="1">
    <source>
        <dbReference type="EMBL" id="JAH83315.1"/>
    </source>
</evidence>
<protein>
    <submittedName>
        <fullName evidence="1">Uncharacterized protein</fullName>
    </submittedName>
</protein>
<reference evidence="1" key="2">
    <citation type="journal article" date="2015" name="Fish Shellfish Immunol.">
        <title>Early steps in the European eel (Anguilla anguilla)-Vibrio vulnificus interaction in the gills: Role of the RtxA13 toxin.</title>
        <authorList>
            <person name="Callol A."/>
            <person name="Pajuelo D."/>
            <person name="Ebbesson L."/>
            <person name="Teles M."/>
            <person name="MacKenzie S."/>
            <person name="Amaro C."/>
        </authorList>
    </citation>
    <scope>NUCLEOTIDE SEQUENCE</scope>
</reference>
<organism evidence="1">
    <name type="scientific">Anguilla anguilla</name>
    <name type="common">European freshwater eel</name>
    <name type="synonym">Muraena anguilla</name>
    <dbReference type="NCBI Taxonomy" id="7936"/>
    <lineage>
        <taxon>Eukaryota</taxon>
        <taxon>Metazoa</taxon>
        <taxon>Chordata</taxon>
        <taxon>Craniata</taxon>
        <taxon>Vertebrata</taxon>
        <taxon>Euteleostomi</taxon>
        <taxon>Actinopterygii</taxon>
        <taxon>Neopterygii</taxon>
        <taxon>Teleostei</taxon>
        <taxon>Anguilliformes</taxon>
        <taxon>Anguillidae</taxon>
        <taxon>Anguilla</taxon>
    </lineage>
</organism>
<dbReference type="EMBL" id="GBXM01025262">
    <property type="protein sequence ID" value="JAH83315.1"/>
    <property type="molecule type" value="Transcribed_RNA"/>
</dbReference>
<name>A0A0E9W1A4_ANGAN</name>
<dbReference type="AlphaFoldDB" id="A0A0E9W1A4"/>
<reference evidence="1" key="1">
    <citation type="submission" date="2014-11" db="EMBL/GenBank/DDBJ databases">
        <authorList>
            <person name="Amaro Gonzalez C."/>
        </authorList>
    </citation>
    <scope>NUCLEOTIDE SEQUENCE</scope>
</reference>
<accession>A0A0E9W1A4</accession>
<sequence>MLDQQPKTNQVKQQTTALWLGQTYKTQLQATSPCSFTRGMTF</sequence>
<proteinExistence type="predicted"/>